<evidence type="ECO:0000256" key="7">
    <source>
        <dbReference type="ARBA" id="ARBA00023160"/>
    </source>
</evidence>
<name>A0AAW2YJW2_9EUKA</name>
<dbReference type="PROSITE" id="PS00061">
    <property type="entry name" value="ADH_SHORT"/>
    <property type="match status" value="1"/>
</dbReference>
<comment type="pathway">
    <text evidence="1">Lipid metabolism; fatty acid biosynthesis.</text>
</comment>
<dbReference type="Pfam" id="PF00106">
    <property type="entry name" value="adh_short"/>
    <property type="match status" value="1"/>
</dbReference>
<organism evidence="9 10">
    <name type="scientific">Acrasis kona</name>
    <dbReference type="NCBI Taxonomy" id="1008807"/>
    <lineage>
        <taxon>Eukaryota</taxon>
        <taxon>Discoba</taxon>
        <taxon>Heterolobosea</taxon>
        <taxon>Tetramitia</taxon>
        <taxon>Eutetramitia</taxon>
        <taxon>Acrasidae</taxon>
        <taxon>Acrasis</taxon>
    </lineage>
</organism>
<keyword evidence="6" id="KW-0443">Lipid metabolism</keyword>
<protein>
    <submittedName>
        <fullName evidence="9">Very-long-chain 3-oxoacyl-CoA reductase</fullName>
    </submittedName>
</protein>
<gene>
    <name evidence="9" type="ORF">AKO1_005447</name>
</gene>
<evidence type="ECO:0000256" key="5">
    <source>
        <dbReference type="ARBA" id="ARBA00023002"/>
    </source>
</evidence>
<evidence type="ECO:0000256" key="2">
    <source>
        <dbReference type="ARBA" id="ARBA00022516"/>
    </source>
</evidence>
<dbReference type="PANTHER" id="PTHR43086:SF2">
    <property type="entry name" value="HYDROXYSTEROID DEHYDROGENASE-LIKE PROTEIN 1"/>
    <property type="match status" value="1"/>
</dbReference>
<dbReference type="CDD" id="cd05356">
    <property type="entry name" value="17beta-HSD1_like_SDR_c"/>
    <property type="match status" value="1"/>
</dbReference>
<evidence type="ECO:0000256" key="1">
    <source>
        <dbReference type="ARBA" id="ARBA00005194"/>
    </source>
</evidence>
<dbReference type="Proteomes" id="UP001431209">
    <property type="component" value="Unassembled WGS sequence"/>
</dbReference>
<evidence type="ECO:0000256" key="3">
    <source>
        <dbReference type="ARBA" id="ARBA00022832"/>
    </source>
</evidence>
<keyword evidence="2" id="KW-0444">Lipid biosynthesis</keyword>
<keyword evidence="10" id="KW-1185">Reference proteome</keyword>
<keyword evidence="7" id="KW-0275">Fatty acid biosynthesis</keyword>
<dbReference type="EMBL" id="JAOPGA020000159">
    <property type="protein sequence ID" value="KAL0477294.1"/>
    <property type="molecule type" value="Genomic_DNA"/>
</dbReference>
<evidence type="ECO:0000256" key="4">
    <source>
        <dbReference type="ARBA" id="ARBA00022857"/>
    </source>
</evidence>
<keyword evidence="3" id="KW-0276">Fatty acid metabolism</keyword>
<dbReference type="AlphaFoldDB" id="A0AAW2YJW2"/>
<dbReference type="PANTHER" id="PTHR43086">
    <property type="entry name" value="VERY-LONG-CHAIN 3-OXOOACYL-COA REDUCTASE"/>
    <property type="match status" value="1"/>
</dbReference>
<dbReference type="PRINTS" id="PR00081">
    <property type="entry name" value="GDHRDH"/>
</dbReference>
<evidence type="ECO:0000256" key="8">
    <source>
        <dbReference type="RuleBase" id="RU000363"/>
    </source>
</evidence>
<dbReference type="InterPro" id="IPR002347">
    <property type="entry name" value="SDR_fam"/>
</dbReference>
<dbReference type="PIRSF" id="PIRSF000126">
    <property type="entry name" value="11-beta-HSD1"/>
    <property type="match status" value="1"/>
</dbReference>
<dbReference type="InterPro" id="IPR036291">
    <property type="entry name" value="NAD(P)-bd_dom_sf"/>
</dbReference>
<dbReference type="Gene3D" id="3.40.50.720">
    <property type="entry name" value="NAD(P)-binding Rossmann-like Domain"/>
    <property type="match status" value="1"/>
</dbReference>
<comment type="similarity">
    <text evidence="8">Belongs to the short-chain dehydrogenases/reductases (SDR) family.</text>
</comment>
<evidence type="ECO:0000313" key="10">
    <source>
        <dbReference type="Proteomes" id="UP001431209"/>
    </source>
</evidence>
<reference evidence="9 10" key="1">
    <citation type="submission" date="2024-03" db="EMBL/GenBank/DDBJ databases">
        <title>The Acrasis kona genome and developmental transcriptomes reveal deep origins of eukaryotic multicellular pathways.</title>
        <authorList>
            <person name="Sheikh S."/>
            <person name="Fu C.-J."/>
            <person name="Brown M.W."/>
            <person name="Baldauf S.L."/>
        </authorList>
    </citation>
    <scope>NUCLEOTIDE SEQUENCE [LARGE SCALE GENOMIC DNA]</scope>
    <source>
        <strain evidence="9 10">ATCC MYA-3509</strain>
    </source>
</reference>
<dbReference type="SUPFAM" id="SSF51735">
    <property type="entry name" value="NAD(P)-binding Rossmann-fold domains"/>
    <property type="match status" value="1"/>
</dbReference>
<dbReference type="PRINTS" id="PR00080">
    <property type="entry name" value="SDRFAMILY"/>
</dbReference>
<evidence type="ECO:0000313" key="9">
    <source>
        <dbReference type="EMBL" id="KAL0477294.1"/>
    </source>
</evidence>
<dbReference type="InterPro" id="IPR020904">
    <property type="entry name" value="Sc_DH/Rdtase_CS"/>
</dbReference>
<keyword evidence="4" id="KW-0521">NADP</keyword>
<dbReference type="GO" id="GO:0005783">
    <property type="term" value="C:endoplasmic reticulum"/>
    <property type="evidence" value="ECO:0007669"/>
    <property type="project" value="TreeGrafter"/>
</dbReference>
<evidence type="ECO:0000256" key="6">
    <source>
        <dbReference type="ARBA" id="ARBA00023098"/>
    </source>
</evidence>
<dbReference type="GO" id="GO:0030497">
    <property type="term" value="P:fatty acid elongation"/>
    <property type="evidence" value="ECO:0007669"/>
    <property type="project" value="TreeGrafter"/>
</dbReference>
<comment type="caution">
    <text evidence="9">The sequence shown here is derived from an EMBL/GenBank/DDBJ whole genome shotgun (WGS) entry which is preliminary data.</text>
</comment>
<accession>A0AAW2YJW2</accession>
<keyword evidence="5" id="KW-0560">Oxidoreductase</keyword>
<sequence length="309" mass="33905">MFTTIGIIATLYALFSIAVWAYRNFVHKSTLKFTSDQYSVVTGATAGIGEGYAEELASRKSNLVLVSRSQSKLDDLAAKLLFSETKYNVKVVTVAIDFAKDKSSEYVPKLRDAIKPLNVTTLINNVGVNNAENIPILFQEQPEQDQADLINVNLHATLNVTRVVIPKLTASGKGLIINLGSYTGNFPTPLNAVYSGTKAFVEAWSSALRTELANKRVEVLNYTPMYVQTAMTQIKKTSLTVINGRKLASDSLKQLGAPLLPSSYSPYYVHSLTMFAYSLLPASFLSSKALGVMNIVRSRMLKKKQTTTN</sequence>
<proteinExistence type="inferred from homology"/>
<dbReference type="GO" id="GO:0016491">
    <property type="term" value="F:oxidoreductase activity"/>
    <property type="evidence" value="ECO:0007669"/>
    <property type="project" value="UniProtKB-KW"/>
</dbReference>